<dbReference type="PROSITE" id="PS00622">
    <property type="entry name" value="HTH_LUXR_1"/>
    <property type="match status" value="1"/>
</dbReference>
<dbReference type="Gene3D" id="1.10.10.10">
    <property type="entry name" value="Winged helix-like DNA-binding domain superfamily/Winged helix DNA-binding domain"/>
    <property type="match status" value="1"/>
</dbReference>
<evidence type="ECO:0000313" key="5">
    <source>
        <dbReference type="Proteomes" id="UP000630887"/>
    </source>
</evidence>
<comment type="caution">
    <text evidence="4">The sequence shown here is derived from an EMBL/GenBank/DDBJ whole genome shotgun (WGS) entry which is preliminary data.</text>
</comment>
<dbReference type="InterPro" id="IPR039420">
    <property type="entry name" value="WalR-like"/>
</dbReference>
<evidence type="ECO:0000256" key="2">
    <source>
        <dbReference type="SAM" id="MobiDB-lite"/>
    </source>
</evidence>
<keyword evidence="5" id="KW-1185">Reference proteome</keyword>
<name>A0A8J3L181_9ACTN</name>
<dbReference type="GO" id="GO:0006355">
    <property type="term" value="P:regulation of DNA-templated transcription"/>
    <property type="evidence" value="ECO:0007669"/>
    <property type="project" value="InterPro"/>
</dbReference>
<dbReference type="SUPFAM" id="SSF46894">
    <property type="entry name" value="C-terminal effector domain of the bipartite response regulators"/>
    <property type="match status" value="1"/>
</dbReference>
<dbReference type="Pfam" id="PF00196">
    <property type="entry name" value="GerE"/>
    <property type="match status" value="1"/>
</dbReference>
<dbReference type="InterPro" id="IPR016032">
    <property type="entry name" value="Sig_transdc_resp-reg_C-effctor"/>
</dbReference>
<sequence>MPPHYSVRVLPDVDADQLLAAARRAGEPVAAARLIAEAFFNMSRTADATTLRPLADRLAALRSDPARPQTEVLFHTVAGVVGVRTRKPHATRHLETALRLIETHRLHADPLHLECAVICTLSMMRPEDTRPRYAHLMAQADTEPARQARLASMLALGDAWSGDLLRGRAGLHEARRLARAAGRLDIEAEAVSWLVKIEAMCGDLTASAACLAQARDLAARAGSSWVAAHIAECAAALHLAAGDADAWLGVLEYLVGTVVGANSGLIFEHRWELATHYALHGRPEAAAALLAGMPDPPLGWPGAPALPAWRSWIAQPADPAAMARFEASLAGLNRPVERLSRPRMAWLLGAQHARLGRRADAVRLLEVACTGYAAIGAAGLLARVMADLQRVGATGGVPRIPAPRSAESRPTTPAPPDGPQLTEAETRVAQAVAGGLSNREVAELLSVSAKTVEFHLGNIFRKLGVRNRTELASATLTLRS</sequence>
<feature type="domain" description="HTH luxR-type" evidence="3">
    <location>
        <begin position="414"/>
        <end position="479"/>
    </location>
</feature>
<accession>A0A8J3L181</accession>
<reference evidence="4 5" key="1">
    <citation type="submission" date="2021-01" db="EMBL/GenBank/DDBJ databases">
        <title>Whole genome shotgun sequence of Catellatospora coxensis NBRC 107359.</title>
        <authorList>
            <person name="Komaki H."/>
            <person name="Tamura T."/>
        </authorList>
    </citation>
    <scope>NUCLEOTIDE SEQUENCE [LARGE SCALE GENOMIC DNA]</scope>
    <source>
        <strain evidence="4 5">NBRC 107359</strain>
    </source>
</reference>
<evidence type="ECO:0000259" key="3">
    <source>
        <dbReference type="PROSITE" id="PS50043"/>
    </source>
</evidence>
<dbReference type="InterPro" id="IPR000792">
    <property type="entry name" value="Tscrpt_reg_LuxR_C"/>
</dbReference>
<gene>
    <name evidence="4" type="ORF">Cco03nite_60740</name>
</gene>
<dbReference type="CDD" id="cd06170">
    <property type="entry name" value="LuxR_C_like"/>
    <property type="match status" value="1"/>
</dbReference>
<dbReference type="GO" id="GO:0003677">
    <property type="term" value="F:DNA binding"/>
    <property type="evidence" value="ECO:0007669"/>
    <property type="project" value="UniProtKB-KW"/>
</dbReference>
<proteinExistence type="predicted"/>
<organism evidence="4 5">
    <name type="scientific">Catellatospora coxensis</name>
    <dbReference type="NCBI Taxonomy" id="310354"/>
    <lineage>
        <taxon>Bacteria</taxon>
        <taxon>Bacillati</taxon>
        <taxon>Actinomycetota</taxon>
        <taxon>Actinomycetes</taxon>
        <taxon>Micromonosporales</taxon>
        <taxon>Micromonosporaceae</taxon>
        <taxon>Catellatospora</taxon>
    </lineage>
</organism>
<evidence type="ECO:0000313" key="4">
    <source>
        <dbReference type="EMBL" id="GIG09374.1"/>
    </source>
</evidence>
<dbReference type="PANTHER" id="PTHR43214">
    <property type="entry name" value="TWO-COMPONENT RESPONSE REGULATOR"/>
    <property type="match status" value="1"/>
</dbReference>
<dbReference type="InterPro" id="IPR036388">
    <property type="entry name" value="WH-like_DNA-bd_sf"/>
</dbReference>
<feature type="region of interest" description="Disordered" evidence="2">
    <location>
        <begin position="395"/>
        <end position="421"/>
    </location>
</feature>
<dbReference type="Proteomes" id="UP000630887">
    <property type="component" value="Unassembled WGS sequence"/>
</dbReference>
<protein>
    <recommendedName>
        <fullName evidence="3">HTH luxR-type domain-containing protein</fullName>
    </recommendedName>
</protein>
<dbReference type="PROSITE" id="PS50043">
    <property type="entry name" value="HTH_LUXR_2"/>
    <property type="match status" value="1"/>
</dbReference>
<dbReference type="SMART" id="SM00421">
    <property type="entry name" value="HTH_LUXR"/>
    <property type="match status" value="1"/>
</dbReference>
<evidence type="ECO:0000256" key="1">
    <source>
        <dbReference type="ARBA" id="ARBA00023125"/>
    </source>
</evidence>
<dbReference type="EMBL" id="BONI01000063">
    <property type="protein sequence ID" value="GIG09374.1"/>
    <property type="molecule type" value="Genomic_DNA"/>
</dbReference>
<dbReference type="PRINTS" id="PR00038">
    <property type="entry name" value="HTHLUXR"/>
</dbReference>
<keyword evidence="1" id="KW-0238">DNA-binding</keyword>
<dbReference type="AlphaFoldDB" id="A0A8J3L181"/>